<dbReference type="PANTHER" id="PTHR35177:SF2">
    <property type="entry name" value="HYDROGENASE MATURATION FACTOR HYBG"/>
    <property type="match status" value="1"/>
</dbReference>
<protein>
    <submittedName>
        <fullName evidence="2">HypC/HybG/HupF family hydrogenase formation chaperone</fullName>
    </submittedName>
</protein>
<sequence>MCLGIPGEVVSILEAELRTGRVSFGGIVKDVCLAYVPEAVVGDYVIVHAGFAISRVDETEARRTLAYFADTGFQEMP</sequence>
<evidence type="ECO:0000313" key="3">
    <source>
        <dbReference type="Proteomes" id="UP001379533"/>
    </source>
</evidence>
<dbReference type="RefSeq" id="WP_394842325.1">
    <property type="nucleotide sequence ID" value="NZ_CP089982.1"/>
</dbReference>
<dbReference type="Proteomes" id="UP001379533">
    <property type="component" value="Chromosome"/>
</dbReference>
<evidence type="ECO:0000256" key="1">
    <source>
        <dbReference type="ARBA" id="ARBA00006018"/>
    </source>
</evidence>
<name>A0ABZ2K2X7_9BACT</name>
<dbReference type="SUPFAM" id="SSF159127">
    <property type="entry name" value="HupF/HypC-like"/>
    <property type="match status" value="1"/>
</dbReference>
<reference evidence="2 3" key="1">
    <citation type="submission" date="2021-12" db="EMBL/GenBank/DDBJ databases">
        <title>Discovery of the Pendulisporaceae a myxobacterial family with distinct sporulation behavior and unique specialized metabolism.</title>
        <authorList>
            <person name="Garcia R."/>
            <person name="Popoff A."/>
            <person name="Bader C.D."/>
            <person name="Loehr J."/>
            <person name="Walesch S."/>
            <person name="Walt C."/>
            <person name="Boldt J."/>
            <person name="Bunk B."/>
            <person name="Haeckl F.J.F.P.J."/>
            <person name="Gunesch A.P."/>
            <person name="Birkelbach J."/>
            <person name="Nuebel U."/>
            <person name="Pietschmann T."/>
            <person name="Bach T."/>
            <person name="Mueller R."/>
        </authorList>
    </citation>
    <scope>NUCLEOTIDE SEQUENCE [LARGE SCALE GENOMIC DNA]</scope>
    <source>
        <strain evidence="2 3">MSr12523</strain>
    </source>
</reference>
<organism evidence="2 3">
    <name type="scientific">Pendulispora brunnea</name>
    <dbReference type="NCBI Taxonomy" id="2905690"/>
    <lineage>
        <taxon>Bacteria</taxon>
        <taxon>Pseudomonadati</taxon>
        <taxon>Myxococcota</taxon>
        <taxon>Myxococcia</taxon>
        <taxon>Myxococcales</taxon>
        <taxon>Sorangiineae</taxon>
        <taxon>Pendulisporaceae</taxon>
        <taxon>Pendulispora</taxon>
    </lineage>
</organism>
<dbReference type="PRINTS" id="PR00445">
    <property type="entry name" value="HUPFHYPC"/>
</dbReference>
<dbReference type="NCBIfam" id="TIGR00074">
    <property type="entry name" value="hypC_hupF"/>
    <property type="match status" value="1"/>
</dbReference>
<dbReference type="EMBL" id="CP089982">
    <property type="protein sequence ID" value="WXA91703.1"/>
    <property type="molecule type" value="Genomic_DNA"/>
</dbReference>
<dbReference type="Gene3D" id="2.30.30.140">
    <property type="match status" value="1"/>
</dbReference>
<dbReference type="PANTHER" id="PTHR35177">
    <property type="entry name" value="HYDROGENASE MATURATION FACTOR HYBG"/>
    <property type="match status" value="1"/>
</dbReference>
<comment type="similarity">
    <text evidence="1">Belongs to the HupF/HypC family.</text>
</comment>
<proteinExistence type="inferred from homology"/>
<keyword evidence="3" id="KW-1185">Reference proteome</keyword>
<gene>
    <name evidence="2" type="ORF">LZC95_35285</name>
</gene>
<evidence type="ECO:0000313" key="2">
    <source>
        <dbReference type="EMBL" id="WXA91703.1"/>
    </source>
</evidence>
<accession>A0ABZ2K2X7</accession>
<dbReference type="InterPro" id="IPR001109">
    <property type="entry name" value="Hydrogenase_HupF/HypC"/>
</dbReference>
<dbReference type="Pfam" id="PF01455">
    <property type="entry name" value="HupF_HypC"/>
    <property type="match status" value="1"/>
</dbReference>